<dbReference type="RefSeq" id="WP_108790715.1">
    <property type="nucleotide sequence ID" value="NZ_ONZG01000011.1"/>
</dbReference>
<protein>
    <recommendedName>
        <fullName evidence="4">Ankyrin repeat domain-containing protein</fullName>
    </recommendedName>
</protein>
<dbReference type="AlphaFoldDB" id="A0A2R8CDF4"/>
<dbReference type="Proteomes" id="UP000244898">
    <property type="component" value="Unassembled WGS sequence"/>
</dbReference>
<evidence type="ECO:0000313" key="2">
    <source>
        <dbReference type="EMBL" id="SPJ30338.1"/>
    </source>
</evidence>
<reference evidence="3" key="1">
    <citation type="submission" date="2018-03" db="EMBL/GenBank/DDBJ databases">
        <authorList>
            <person name="Rodrigo-Torres L."/>
            <person name="Arahal R. D."/>
            <person name="Lucena T."/>
        </authorList>
    </citation>
    <scope>NUCLEOTIDE SEQUENCE [LARGE SCALE GENOMIC DNA]</scope>
    <source>
        <strain evidence="3">CECT 7615</strain>
    </source>
</reference>
<accession>A0A2R8CDF4</accession>
<dbReference type="InterPro" id="IPR036770">
    <property type="entry name" value="Ankyrin_rpt-contain_sf"/>
</dbReference>
<organism evidence="2 3">
    <name type="scientific">Falsiruegeria mediterranea M17</name>
    <dbReference type="NCBI Taxonomy" id="1200281"/>
    <lineage>
        <taxon>Bacteria</taxon>
        <taxon>Pseudomonadati</taxon>
        <taxon>Pseudomonadota</taxon>
        <taxon>Alphaproteobacteria</taxon>
        <taxon>Rhodobacterales</taxon>
        <taxon>Roseobacteraceae</taxon>
        <taxon>Falsiruegeria</taxon>
    </lineage>
</organism>
<gene>
    <name evidence="2" type="ORF">TRM7615_03871</name>
</gene>
<evidence type="ECO:0000313" key="3">
    <source>
        <dbReference type="Proteomes" id="UP000244898"/>
    </source>
</evidence>
<sequence length="270" mass="29322">MRSLLVPCAAALALVPSVCQAQATSGHQVIRDFGRALYVLGETTGGSPEDWAQAEEAAVNEINRIQDTEPEALIQPDEDGRTPLMRAAGRGYAVLVAALLQHPEVRNRLGAKDAHGLDAYGYAALRRGTSQLACHPETTNPFVLIPFVMTRPYFADRAPYGQILHMLAAAGADPNPEDAQAAWLAICSNDVASDRQLVATSKDLGSAIAEVQHRVMRRKERADVDETADLMHTVFAGRVAEGKMTQAELDQTLADYYRSKGFEPPQNEQN</sequence>
<keyword evidence="3" id="KW-1185">Reference proteome</keyword>
<evidence type="ECO:0008006" key="4">
    <source>
        <dbReference type="Google" id="ProtNLM"/>
    </source>
</evidence>
<feature type="chain" id="PRO_5015329716" description="Ankyrin repeat domain-containing protein" evidence="1">
    <location>
        <begin position="22"/>
        <end position="270"/>
    </location>
</feature>
<name>A0A2R8CDF4_9RHOB</name>
<feature type="signal peptide" evidence="1">
    <location>
        <begin position="1"/>
        <end position="21"/>
    </location>
</feature>
<dbReference type="OrthoDB" id="7845861at2"/>
<dbReference type="Gene3D" id="1.25.40.20">
    <property type="entry name" value="Ankyrin repeat-containing domain"/>
    <property type="match status" value="1"/>
</dbReference>
<dbReference type="SUPFAM" id="SSF48403">
    <property type="entry name" value="Ankyrin repeat"/>
    <property type="match status" value="1"/>
</dbReference>
<keyword evidence="1" id="KW-0732">Signal</keyword>
<evidence type="ECO:0000256" key="1">
    <source>
        <dbReference type="SAM" id="SignalP"/>
    </source>
</evidence>
<proteinExistence type="predicted"/>
<dbReference type="EMBL" id="ONZG01000011">
    <property type="protein sequence ID" value="SPJ30338.1"/>
    <property type="molecule type" value="Genomic_DNA"/>
</dbReference>